<evidence type="ECO:0000259" key="5">
    <source>
        <dbReference type="PROSITE" id="PS50932"/>
    </source>
</evidence>
<dbReference type="InterPro" id="IPR028082">
    <property type="entry name" value="Peripla_BP_I"/>
</dbReference>
<evidence type="ECO:0000256" key="1">
    <source>
        <dbReference type="ARBA" id="ARBA00022491"/>
    </source>
</evidence>
<dbReference type="GO" id="GO:0000976">
    <property type="term" value="F:transcription cis-regulatory region binding"/>
    <property type="evidence" value="ECO:0007669"/>
    <property type="project" value="TreeGrafter"/>
</dbReference>
<dbReference type="InterPro" id="IPR000843">
    <property type="entry name" value="HTH_LacI"/>
</dbReference>
<organism evidence="6 7">
    <name type="scientific">Paenibacillus uliginis N3/975</name>
    <dbReference type="NCBI Taxonomy" id="1313296"/>
    <lineage>
        <taxon>Bacteria</taxon>
        <taxon>Bacillati</taxon>
        <taxon>Bacillota</taxon>
        <taxon>Bacilli</taxon>
        <taxon>Bacillales</taxon>
        <taxon>Paenibacillaceae</taxon>
        <taxon>Paenibacillus</taxon>
    </lineage>
</organism>
<dbReference type="SMART" id="SM00354">
    <property type="entry name" value="HTH_LACI"/>
    <property type="match status" value="1"/>
</dbReference>
<gene>
    <name evidence="6" type="ORF">SAMN05661091_3993</name>
</gene>
<dbReference type="STRING" id="1313296.SAMN05661091_3993"/>
<dbReference type="EMBL" id="LT840184">
    <property type="protein sequence ID" value="SMF87891.1"/>
    <property type="molecule type" value="Genomic_DNA"/>
</dbReference>
<dbReference type="PANTHER" id="PTHR30146:SF148">
    <property type="entry name" value="HTH-TYPE TRANSCRIPTIONAL REPRESSOR PURR-RELATED"/>
    <property type="match status" value="1"/>
</dbReference>
<dbReference type="SUPFAM" id="SSF47413">
    <property type="entry name" value="lambda repressor-like DNA-binding domains"/>
    <property type="match status" value="1"/>
</dbReference>
<keyword evidence="1" id="KW-0678">Repressor</keyword>
<dbReference type="Pfam" id="PF13377">
    <property type="entry name" value="Peripla_BP_3"/>
    <property type="match status" value="1"/>
</dbReference>
<dbReference type="SUPFAM" id="SSF53822">
    <property type="entry name" value="Periplasmic binding protein-like I"/>
    <property type="match status" value="1"/>
</dbReference>
<dbReference type="RefSeq" id="WP_208914785.1">
    <property type="nucleotide sequence ID" value="NZ_LT840184.1"/>
</dbReference>
<dbReference type="CDD" id="cd19974">
    <property type="entry name" value="PBP1_LacI-like"/>
    <property type="match status" value="1"/>
</dbReference>
<keyword evidence="3" id="KW-0238">DNA-binding</keyword>
<dbReference type="PANTHER" id="PTHR30146">
    <property type="entry name" value="LACI-RELATED TRANSCRIPTIONAL REPRESSOR"/>
    <property type="match status" value="1"/>
</dbReference>
<keyword evidence="2" id="KW-0805">Transcription regulation</keyword>
<dbReference type="Pfam" id="PF00356">
    <property type="entry name" value="LacI"/>
    <property type="match status" value="1"/>
</dbReference>
<dbReference type="InterPro" id="IPR010982">
    <property type="entry name" value="Lambda_DNA-bd_dom_sf"/>
</dbReference>
<dbReference type="CDD" id="cd01392">
    <property type="entry name" value="HTH_LacI"/>
    <property type="match status" value="1"/>
</dbReference>
<accession>A0A1X7HKU3</accession>
<dbReference type="GO" id="GO:0003700">
    <property type="term" value="F:DNA-binding transcription factor activity"/>
    <property type="evidence" value="ECO:0007669"/>
    <property type="project" value="TreeGrafter"/>
</dbReference>
<evidence type="ECO:0000256" key="3">
    <source>
        <dbReference type="ARBA" id="ARBA00023125"/>
    </source>
</evidence>
<dbReference type="InterPro" id="IPR046335">
    <property type="entry name" value="LacI/GalR-like_sensor"/>
</dbReference>
<feature type="domain" description="HTH lacI-type" evidence="5">
    <location>
        <begin position="5"/>
        <end position="58"/>
    </location>
</feature>
<sequence length="339" mass="38321">MKSKVTMQDIADRLNISKNSVSQALSGKDGVSEETRQLIVDIAEQMGYVYPAARKKRRMETSGNIALIASDFAFARKSFFGEIYLSVEQETRQRGKHLLIQSIDKDSESLLILPSFLENQDVDGILILSHLSTSYTNAVIDTDIPTVLIDHHHPAIQADCILTNNRFSAYEATHHLIELGHRNIGFMGNIDFSPSYYERMEGFRLALHDYGIEANPDWIITDAIEQSEYIMKKMTTVSTQPTAWFCVNDGLGFLVNSTLHQLGYQVPDDVSVCSFDNGQLSRLSTPLTTTMDVDLKLFGRKAVEQLFWRMDHKHEPYMELLLPTKLITRESTAAPRPAK</sequence>
<evidence type="ECO:0000313" key="6">
    <source>
        <dbReference type="EMBL" id="SMF87891.1"/>
    </source>
</evidence>
<protein>
    <submittedName>
        <fullName evidence="6">Transcriptional regulator, LacI family</fullName>
    </submittedName>
</protein>
<dbReference type="Gene3D" id="3.40.50.2300">
    <property type="match status" value="2"/>
</dbReference>
<reference evidence="6 7" key="1">
    <citation type="submission" date="2017-04" db="EMBL/GenBank/DDBJ databases">
        <authorList>
            <person name="Afonso C.L."/>
            <person name="Miller P.J."/>
            <person name="Scott M.A."/>
            <person name="Spackman E."/>
            <person name="Goraichik I."/>
            <person name="Dimitrov K.M."/>
            <person name="Suarez D.L."/>
            <person name="Swayne D.E."/>
        </authorList>
    </citation>
    <scope>NUCLEOTIDE SEQUENCE [LARGE SCALE GENOMIC DNA]</scope>
    <source>
        <strain evidence="6 7">N3/975</strain>
    </source>
</reference>
<dbReference type="PROSITE" id="PS50932">
    <property type="entry name" value="HTH_LACI_2"/>
    <property type="match status" value="1"/>
</dbReference>
<dbReference type="Gene3D" id="1.10.260.40">
    <property type="entry name" value="lambda repressor-like DNA-binding domains"/>
    <property type="match status" value="1"/>
</dbReference>
<keyword evidence="4" id="KW-0804">Transcription</keyword>
<name>A0A1X7HKU3_9BACL</name>
<evidence type="ECO:0000313" key="7">
    <source>
        <dbReference type="Proteomes" id="UP000192940"/>
    </source>
</evidence>
<keyword evidence="7" id="KW-1185">Reference proteome</keyword>
<evidence type="ECO:0000256" key="2">
    <source>
        <dbReference type="ARBA" id="ARBA00023015"/>
    </source>
</evidence>
<proteinExistence type="predicted"/>
<dbReference type="AlphaFoldDB" id="A0A1X7HKU3"/>
<dbReference type="Proteomes" id="UP000192940">
    <property type="component" value="Chromosome I"/>
</dbReference>
<evidence type="ECO:0000256" key="4">
    <source>
        <dbReference type="ARBA" id="ARBA00023163"/>
    </source>
</evidence>